<dbReference type="InterPro" id="IPR013783">
    <property type="entry name" value="Ig-like_fold"/>
</dbReference>
<sequence length="979" mass="101684">MEDVVKETRTNRRAVRTPAAVLLGLGLALGPVVPASAEPAPIKGPAGDPGTFSEENSGEELIAPFASYRIPALAYLGDGVVLASWDGRPFSAADAPNPNSIVQRRSVDGGRSWGPIQVIAAGSVTAGGEETPRFGYSDPSYVVDEETGSVFAFFVHSKDQGFQGSAFGNDDANRNVISSAVIESTDGGLTWSQPRLITGVTKPASNPANPQPGDIRGNFATSGEGIQLKYGQYAGRLIQQYVGDTVQPNGSRTIQAYSVYSDDHGATWQKGSNVGVQMDENKTVELSDGRVMLNSRDSGGGGYRKVAISTDGGQSYGPVTVDQELPDPTNNASITRLFPDAPEGSPDARKLLFSNSNSQSSRSNLAVRVSCDDGQTWPSIRGVRSGFAAYSTLERLDEGRIGLLYESSYSNGITFAGFDDAWLNYTCAPLEVADIEVTLGEPIEVPVTITNQEQDELSGQVTIDTPTGWTAPPVDVPTIAPGATATVTVTLTPAANASPASTLDAVFTSSQGGESRTTFRAAADAVGLTITGAAATPDRDLTTTPYQVGDRLAYNLTVRSTATVATNAVPVAGTFDVGFLPTGAPNCRYRNLGAGSAFTCTTARHTVTQQELDQGYFVPKATFESTSTSNSALTTTVNFTGAPVFLTAAGKEKALAADIVGSRTDDTRDLAANRYAAGEKVPYSFRITNTGLVTEAVAPTSGNFTPLVPPGAGNCRYSVLPVGQSYTCGTPRHTVTEQEAADGFFVPLTEWSLTASGFAAKQLTIDGGEVDLAERNPALSAGGVETSIVDTDGDGQDSVGDEVTQTAVITNSGNVRLMDVTADGWDGEGDTLTADEETTLTRSFALSEAQVADGEIAPVDTPVTGSNGSLTARATITAEAYSLMVQGSPVRASVVPRCLGGKVYVYVSVLNEGAGPVDVRVSSDVGVKSFRGVLPGKSGSAALSARAALIGDGRVGVAVTGADGVENEFSVAYDAISCR</sequence>
<evidence type="ECO:0000256" key="2">
    <source>
        <dbReference type="ARBA" id="ARBA00009348"/>
    </source>
</evidence>
<evidence type="ECO:0000256" key="1">
    <source>
        <dbReference type="ARBA" id="ARBA00000427"/>
    </source>
</evidence>
<dbReference type="PANTHER" id="PTHR10628:SF30">
    <property type="entry name" value="EXO-ALPHA-SIALIDASE"/>
    <property type="match status" value="1"/>
</dbReference>
<dbReference type="CDD" id="cd15482">
    <property type="entry name" value="Sialidase_non-viral"/>
    <property type="match status" value="1"/>
</dbReference>
<dbReference type="Pfam" id="PF13088">
    <property type="entry name" value="BNR_2"/>
    <property type="match status" value="1"/>
</dbReference>
<gene>
    <name evidence="7" type="ORF">E8P82_06750</name>
</gene>
<evidence type="ECO:0000313" key="8">
    <source>
        <dbReference type="Proteomes" id="UP000305233"/>
    </source>
</evidence>
<dbReference type="OrthoDB" id="7294637at2"/>
<keyword evidence="4" id="KW-0732">Signal</keyword>
<comment type="catalytic activity">
    <reaction evidence="1">
        <text>Hydrolysis of alpha-(2-&gt;3)-, alpha-(2-&gt;6)-, alpha-(2-&gt;8)- glycosidic linkages of terminal sialic acid residues in oligosaccharides, glycoproteins, glycolipids, colominic acid and synthetic substrates.</text>
        <dbReference type="EC" id="3.2.1.18"/>
    </reaction>
</comment>
<feature type="domain" description="Alpha-galactosidase NEW3" evidence="5">
    <location>
        <begin position="438"/>
        <end position="499"/>
    </location>
</feature>
<organism evidence="7 8">
    <name type="scientific">Arthrobacter echini</name>
    <dbReference type="NCBI Taxonomy" id="1529066"/>
    <lineage>
        <taxon>Bacteria</taxon>
        <taxon>Bacillati</taxon>
        <taxon>Actinomycetota</taxon>
        <taxon>Actinomycetes</taxon>
        <taxon>Micrococcales</taxon>
        <taxon>Micrococcaceae</taxon>
        <taxon>Arthrobacter</taxon>
    </lineage>
</organism>
<dbReference type="Gene3D" id="2.120.10.10">
    <property type="match status" value="1"/>
</dbReference>
<keyword evidence="8" id="KW-1185">Reference proteome</keyword>
<evidence type="ECO:0000313" key="7">
    <source>
        <dbReference type="EMBL" id="THJ67129.1"/>
    </source>
</evidence>
<feature type="signal peptide" evidence="4">
    <location>
        <begin position="1"/>
        <end position="37"/>
    </location>
</feature>
<dbReference type="AlphaFoldDB" id="A0A4V3Z5L5"/>
<proteinExistence type="inferred from homology"/>
<dbReference type="EC" id="3.2.1.18" evidence="3"/>
<feature type="chain" id="PRO_5020543394" description="exo-alpha-sialidase" evidence="4">
    <location>
        <begin position="38"/>
        <end position="979"/>
    </location>
</feature>
<accession>A0A4V3Z5L5</accession>
<dbReference type="Pfam" id="PF10633">
    <property type="entry name" value="NPCBM_assoc"/>
    <property type="match status" value="1"/>
</dbReference>
<dbReference type="InterPro" id="IPR011040">
    <property type="entry name" value="Sialidase"/>
</dbReference>
<dbReference type="SUPFAM" id="SSF50939">
    <property type="entry name" value="Sialidases"/>
    <property type="match status" value="1"/>
</dbReference>
<dbReference type="GO" id="GO:0004308">
    <property type="term" value="F:exo-alpha-sialidase activity"/>
    <property type="evidence" value="ECO:0007669"/>
    <property type="project" value="UniProtKB-EC"/>
</dbReference>
<name>A0A4V3Z5L5_9MICC</name>
<dbReference type="GO" id="GO:0006689">
    <property type="term" value="P:ganglioside catabolic process"/>
    <property type="evidence" value="ECO:0007669"/>
    <property type="project" value="TreeGrafter"/>
</dbReference>
<dbReference type="GO" id="GO:0016020">
    <property type="term" value="C:membrane"/>
    <property type="evidence" value="ECO:0007669"/>
    <property type="project" value="TreeGrafter"/>
</dbReference>
<evidence type="ECO:0000256" key="4">
    <source>
        <dbReference type="SAM" id="SignalP"/>
    </source>
</evidence>
<reference evidence="7 8" key="1">
    <citation type="submission" date="2019-04" db="EMBL/GenBank/DDBJ databases">
        <authorList>
            <person name="Liu Q."/>
            <person name="Xin Y.-H."/>
        </authorList>
    </citation>
    <scope>NUCLEOTIDE SEQUENCE [LARGE SCALE GENOMIC DNA]</scope>
    <source>
        <strain evidence="7 8">AM23</strain>
    </source>
</reference>
<dbReference type="Gene3D" id="2.60.40.10">
    <property type="entry name" value="Immunoglobulins"/>
    <property type="match status" value="1"/>
</dbReference>
<dbReference type="InterPro" id="IPR018905">
    <property type="entry name" value="A-galactase_NEW3"/>
</dbReference>
<dbReference type="GO" id="GO:0005737">
    <property type="term" value="C:cytoplasm"/>
    <property type="evidence" value="ECO:0007669"/>
    <property type="project" value="TreeGrafter"/>
</dbReference>
<dbReference type="EMBL" id="SSWH01000004">
    <property type="protein sequence ID" value="THJ67129.1"/>
    <property type="molecule type" value="Genomic_DNA"/>
</dbReference>
<evidence type="ECO:0000256" key="3">
    <source>
        <dbReference type="ARBA" id="ARBA00012733"/>
    </source>
</evidence>
<dbReference type="GO" id="GO:0009313">
    <property type="term" value="P:oligosaccharide catabolic process"/>
    <property type="evidence" value="ECO:0007669"/>
    <property type="project" value="TreeGrafter"/>
</dbReference>
<evidence type="ECO:0000259" key="5">
    <source>
        <dbReference type="Pfam" id="PF10633"/>
    </source>
</evidence>
<evidence type="ECO:0000259" key="6">
    <source>
        <dbReference type="Pfam" id="PF13088"/>
    </source>
</evidence>
<dbReference type="InterPro" id="IPR026856">
    <property type="entry name" value="Sialidase_fam"/>
</dbReference>
<comment type="caution">
    <text evidence="7">The sequence shown here is derived from an EMBL/GenBank/DDBJ whole genome shotgun (WGS) entry which is preliminary data.</text>
</comment>
<dbReference type="PANTHER" id="PTHR10628">
    <property type="entry name" value="SIALIDASE"/>
    <property type="match status" value="1"/>
</dbReference>
<comment type="similarity">
    <text evidence="2">Belongs to the glycosyl hydrolase 33 family.</text>
</comment>
<feature type="domain" description="Sialidase" evidence="6">
    <location>
        <begin position="101"/>
        <end position="401"/>
    </location>
</feature>
<protein>
    <recommendedName>
        <fullName evidence="3">exo-alpha-sialidase</fullName>
        <ecNumber evidence="3">3.2.1.18</ecNumber>
    </recommendedName>
</protein>
<dbReference type="InterPro" id="IPR036278">
    <property type="entry name" value="Sialidase_sf"/>
</dbReference>
<dbReference type="Proteomes" id="UP000305233">
    <property type="component" value="Unassembled WGS sequence"/>
</dbReference>